<keyword evidence="3" id="KW-0479">Metal-binding</keyword>
<evidence type="ECO:0000256" key="1">
    <source>
        <dbReference type="ARBA" id="ARBA00001946"/>
    </source>
</evidence>
<gene>
    <name evidence="6" type="ORF">Fcan01_15789</name>
</gene>
<dbReference type="PANTHER" id="PTHR11525:SF0">
    <property type="entry name" value="FARNESYL PYROPHOSPHATE SYNTHASE"/>
    <property type="match status" value="1"/>
</dbReference>
<dbReference type="OrthoDB" id="10257492at2759"/>
<keyword evidence="2" id="KW-0808">Transferase</keyword>
<dbReference type="STRING" id="158441.A0A226DUR3"/>
<organism evidence="6 7">
    <name type="scientific">Folsomia candida</name>
    <name type="common">Springtail</name>
    <dbReference type="NCBI Taxonomy" id="158441"/>
    <lineage>
        <taxon>Eukaryota</taxon>
        <taxon>Metazoa</taxon>
        <taxon>Ecdysozoa</taxon>
        <taxon>Arthropoda</taxon>
        <taxon>Hexapoda</taxon>
        <taxon>Collembola</taxon>
        <taxon>Entomobryomorpha</taxon>
        <taxon>Isotomoidea</taxon>
        <taxon>Isotomidae</taxon>
        <taxon>Proisotominae</taxon>
        <taxon>Folsomia</taxon>
    </lineage>
</organism>
<proteinExistence type="predicted"/>
<dbReference type="GO" id="GO:0042811">
    <property type="term" value="P:pheromone biosynthetic process"/>
    <property type="evidence" value="ECO:0007669"/>
    <property type="project" value="UniProtKB-ARBA"/>
</dbReference>
<dbReference type="Pfam" id="PF00348">
    <property type="entry name" value="polyprenyl_synt"/>
    <property type="match status" value="1"/>
</dbReference>
<evidence type="ECO:0000313" key="7">
    <source>
        <dbReference type="Proteomes" id="UP000198287"/>
    </source>
</evidence>
<dbReference type="SUPFAM" id="SSF48576">
    <property type="entry name" value="Terpenoid synthases"/>
    <property type="match status" value="1"/>
</dbReference>
<dbReference type="EMBL" id="LNIX01000010">
    <property type="protein sequence ID" value="OXA49235.1"/>
    <property type="molecule type" value="Genomic_DNA"/>
</dbReference>
<keyword evidence="7" id="KW-1185">Reference proteome</keyword>
<dbReference type="PANTHER" id="PTHR11525">
    <property type="entry name" value="FARNESYL-PYROPHOSPHATE SYNTHETASE"/>
    <property type="match status" value="1"/>
</dbReference>
<accession>A0A226DUR3</accession>
<comment type="pathway">
    <text evidence="5">Pheromone biosynthesis.</text>
</comment>
<reference evidence="6 7" key="1">
    <citation type="submission" date="2015-12" db="EMBL/GenBank/DDBJ databases">
        <title>The genome of Folsomia candida.</title>
        <authorList>
            <person name="Faddeeva A."/>
            <person name="Derks M.F."/>
            <person name="Anvar Y."/>
            <person name="Smit S."/>
            <person name="Van Straalen N."/>
            <person name="Roelofs D."/>
        </authorList>
    </citation>
    <scope>NUCLEOTIDE SEQUENCE [LARGE SCALE GENOMIC DNA]</scope>
    <source>
        <strain evidence="6 7">VU population</strain>
        <tissue evidence="6">Whole body</tissue>
    </source>
</reference>
<protein>
    <submittedName>
        <fullName evidence="6">Farnesyl pyrophosphate synthase</fullName>
    </submittedName>
</protein>
<dbReference type="OMA" id="CAIIDTE"/>
<dbReference type="InterPro" id="IPR000092">
    <property type="entry name" value="Polyprenyl_synt"/>
</dbReference>
<dbReference type="GO" id="GO:0005737">
    <property type="term" value="C:cytoplasm"/>
    <property type="evidence" value="ECO:0007669"/>
    <property type="project" value="TreeGrafter"/>
</dbReference>
<evidence type="ECO:0000256" key="2">
    <source>
        <dbReference type="ARBA" id="ARBA00022679"/>
    </source>
</evidence>
<comment type="caution">
    <text evidence="6">The sequence shown here is derived from an EMBL/GenBank/DDBJ whole genome shotgun (WGS) entry which is preliminary data.</text>
</comment>
<dbReference type="CDD" id="cd00867">
    <property type="entry name" value="Trans_IPPS"/>
    <property type="match status" value="1"/>
</dbReference>
<keyword evidence="4" id="KW-0460">Magnesium</keyword>
<dbReference type="InterPro" id="IPR039702">
    <property type="entry name" value="FPS1-like"/>
</dbReference>
<evidence type="ECO:0000256" key="5">
    <source>
        <dbReference type="ARBA" id="ARBA00033740"/>
    </source>
</evidence>
<evidence type="ECO:0000313" key="6">
    <source>
        <dbReference type="EMBL" id="OXA49235.1"/>
    </source>
</evidence>
<evidence type="ECO:0000256" key="4">
    <source>
        <dbReference type="ARBA" id="ARBA00022842"/>
    </source>
</evidence>
<comment type="cofactor">
    <cofactor evidence="1">
        <name>Mg(2+)</name>
        <dbReference type="ChEBI" id="CHEBI:18420"/>
    </cofactor>
</comment>
<dbReference type="AlphaFoldDB" id="A0A226DUR3"/>
<dbReference type="GO" id="GO:0046872">
    <property type="term" value="F:metal ion binding"/>
    <property type="evidence" value="ECO:0007669"/>
    <property type="project" value="UniProtKB-KW"/>
</dbReference>
<dbReference type="Gene3D" id="1.10.600.10">
    <property type="entry name" value="Farnesyl Diphosphate Synthase"/>
    <property type="match status" value="1"/>
</dbReference>
<dbReference type="GO" id="GO:0004337">
    <property type="term" value="F:(2E,6E)-farnesyl diphosphate synthase activity"/>
    <property type="evidence" value="ECO:0007669"/>
    <property type="project" value="TreeGrafter"/>
</dbReference>
<sequence length="245" mass="27947">MDSSPLRRGRPSWYKVNGVGMNAINDAFYLESSVYYLLKKYFGGTPVYTNLVDAFHDITLKTVLGQNLDVMANKIVLKDRFKMENFSTIATYKTSYYTFVLPLRLGAILAGLTDSKLIPKIDTVGLQLGEIFQATDDFLDVYGNPATIGKKGTDISEGKCTWLICKAMELADRKQRAVLEQNYGKNDEECVLIVKKMFQELQIDEHFRQYRSESMDKTRAQIAAIGWRNLRLQAILKLLVKKLEM</sequence>
<evidence type="ECO:0000256" key="3">
    <source>
        <dbReference type="ARBA" id="ARBA00022723"/>
    </source>
</evidence>
<dbReference type="GO" id="GO:0004161">
    <property type="term" value="F:dimethylallyltranstransferase activity"/>
    <property type="evidence" value="ECO:0007669"/>
    <property type="project" value="TreeGrafter"/>
</dbReference>
<dbReference type="GO" id="GO:0045337">
    <property type="term" value="P:farnesyl diphosphate biosynthetic process"/>
    <property type="evidence" value="ECO:0007669"/>
    <property type="project" value="TreeGrafter"/>
</dbReference>
<name>A0A226DUR3_FOLCA</name>
<dbReference type="Proteomes" id="UP000198287">
    <property type="component" value="Unassembled WGS sequence"/>
</dbReference>
<dbReference type="InterPro" id="IPR008949">
    <property type="entry name" value="Isoprenoid_synthase_dom_sf"/>
</dbReference>